<dbReference type="EMBL" id="CENE01000007">
    <property type="protein sequence ID" value="CEQ40598.1"/>
    <property type="molecule type" value="Genomic_DNA"/>
</dbReference>
<evidence type="ECO:0000313" key="2">
    <source>
        <dbReference type="Proteomes" id="UP000243876"/>
    </source>
</evidence>
<dbReference type="OrthoDB" id="9975943at2759"/>
<gene>
    <name evidence="1" type="primary">SPOSA6832_02220</name>
</gene>
<accession>A0A0D6ELG7</accession>
<dbReference type="Gene3D" id="3.40.50.720">
    <property type="entry name" value="NAD(P)-binding Rossmann-like Domain"/>
    <property type="match status" value="1"/>
</dbReference>
<proteinExistence type="predicted"/>
<dbReference type="InterPro" id="IPR036291">
    <property type="entry name" value="NAD(P)-bd_dom_sf"/>
</dbReference>
<sequence length="277" mass="29650">MRLVLTGATGTAGSEVLRQALLNPAVTGVTVISRRPLPPHVDPSPSNPKLKVILHKDFTGVFSSAHFALQPDAYVFLFSAPAYPPELLQQLEGHDACIWALGRTSNGMSEADYSVITYDYALAAAKAFSTLPKSNDKKLVFAYLSGAGTDQREGKAWQMFGRVKGRAEKDLALLPASGYPSLAVYNFRPAGIVPIHPVPEAPALYRSPILLGLIKGLGLLSAKWTVRTDELAKGMIEVCMKGASGEVPGWAGKGKVGNDGVFDNLEIKMLAEGKSRM</sequence>
<reference evidence="2" key="1">
    <citation type="submission" date="2015-02" db="EMBL/GenBank/DDBJ databases">
        <authorList>
            <person name="Gon?alves P."/>
        </authorList>
    </citation>
    <scope>NUCLEOTIDE SEQUENCE [LARGE SCALE GENOMIC DNA]</scope>
</reference>
<keyword evidence="2" id="KW-1185">Reference proteome</keyword>
<dbReference type="SUPFAM" id="SSF51735">
    <property type="entry name" value="NAD(P)-binding Rossmann-fold domains"/>
    <property type="match status" value="1"/>
</dbReference>
<dbReference type="Proteomes" id="UP000243876">
    <property type="component" value="Unassembled WGS sequence"/>
</dbReference>
<dbReference type="PANTHER" id="PTHR14097:SF8">
    <property type="entry name" value="NAD(P)-BINDING DOMAIN-CONTAINING PROTEIN"/>
    <property type="match status" value="1"/>
</dbReference>
<organism evidence="1 2">
    <name type="scientific">Sporidiobolus salmonicolor</name>
    <name type="common">Yeast-like fungus</name>
    <name type="synonym">Sporobolomyces salmonicolor</name>
    <dbReference type="NCBI Taxonomy" id="5005"/>
    <lineage>
        <taxon>Eukaryota</taxon>
        <taxon>Fungi</taxon>
        <taxon>Dikarya</taxon>
        <taxon>Basidiomycota</taxon>
        <taxon>Pucciniomycotina</taxon>
        <taxon>Microbotryomycetes</taxon>
        <taxon>Sporidiobolales</taxon>
        <taxon>Sporidiobolaceae</taxon>
        <taxon>Sporobolomyces</taxon>
    </lineage>
</organism>
<dbReference type="PANTHER" id="PTHR14097">
    <property type="entry name" value="OXIDOREDUCTASE HTATIP2"/>
    <property type="match status" value="1"/>
</dbReference>
<protein>
    <submittedName>
        <fullName evidence="1">SPOSA6832_02220-mRNA-1:cds</fullName>
    </submittedName>
</protein>
<feature type="non-terminal residue" evidence="1">
    <location>
        <position position="1"/>
    </location>
</feature>
<name>A0A0D6ELG7_SPOSA</name>
<dbReference type="AlphaFoldDB" id="A0A0D6ELG7"/>
<evidence type="ECO:0000313" key="1">
    <source>
        <dbReference type="EMBL" id="CEQ40598.1"/>
    </source>
</evidence>